<sequence length="366" mass="41379">MKRMWNVAALGAVVIIGLGTFAIDSKASTAEWVLDVKTNESVWENQKIQAFYETEDEVQERFEITRSGSEVTTHLNYVEEALKQRERVNPTMRKFYRQMTNLSFTQSLRTKEEYVGIGQKGNDEIILFRTEGNDIATTTFPSNVSGAVEVMEGNWHGIFVQDGRVHLIYRDGYDRQAATKIAVFDEGAVEITLEEISIEDGFISSVVGTSRFYDENRMTIAADNRFLPVRLGTYETITEDGQTYTNETERPGVYAYDTEEKRVVELKAEGDMWDATVYEDQLIALREDGTEFVVDLKTGKQSTRQVIDGSVGTTWYVDNQLYHIRPTKEGAVIDVYQDGKAISSAVVKATNDAAKALVSNTKYYLQ</sequence>
<keyword evidence="2" id="KW-1185">Reference proteome</keyword>
<accession>A0ABT7MQM8</accession>
<protein>
    <submittedName>
        <fullName evidence="1">Uncharacterized protein</fullName>
    </submittedName>
</protein>
<reference evidence="1 2" key="1">
    <citation type="submission" date="2023-06" db="EMBL/GenBank/DDBJ databases">
        <title>Influencing factors and mechanism of Cr(VI) reduction by facultative anaerobic Exiguobacterium sp. PY14.</title>
        <authorList>
            <person name="Zou L."/>
        </authorList>
    </citation>
    <scope>NUCLEOTIDE SEQUENCE [LARGE SCALE GENOMIC DNA]</scope>
    <source>
        <strain evidence="1 2">PY14</strain>
    </source>
</reference>
<organism evidence="1 2">
    <name type="scientific">Exiguobacterium mexicanum</name>
    <dbReference type="NCBI Taxonomy" id="340146"/>
    <lineage>
        <taxon>Bacteria</taxon>
        <taxon>Bacillati</taxon>
        <taxon>Bacillota</taxon>
        <taxon>Bacilli</taxon>
        <taxon>Bacillales</taxon>
        <taxon>Bacillales Family XII. Incertae Sedis</taxon>
        <taxon>Exiguobacterium</taxon>
    </lineage>
</organism>
<name>A0ABT7MQM8_9BACL</name>
<evidence type="ECO:0000313" key="2">
    <source>
        <dbReference type="Proteomes" id="UP001230807"/>
    </source>
</evidence>
<dbReference type="RefSeq" id="WP_214719864.1">
    <property type="nucleotide sequence ID" value="NZ_CP183077.1"/>
</dbReference>
<comment type="caution">
    <text evidence="1">The sequence shown here is derived from an EMBL/GenBank/DDBJ whole genome shotgun (WGS) entry which is preliminary data.</text>
</comment>
<dbReference type="EMBL" id="JASWER010000008">
    <property type="protein sequence ID" value="MDL5377500.1"/>
    <property type="molecule type" value="Genomic_DNA"/>
</dbReference>
<dbReference type="Proteomes" id="UP001230807">
    <property type="component" value="Unassembled WGS sequence"/>
</dbReference>
<proteinExistence type="predicted"/>
<evidence type="ECO:0000313" key="1">
    <source>
        <dbReference type="EMBL" id="MDL5377500.1"/>
    </source>
</evidence>
<gene>
    <name evidence="1" type="ORF">QR695_10830</name>
</gene>